<dbReference type="Proteomes" id="UP000696413">
    <property type="component" value="Unassembled WGS sequence"/>
</dbReference>
<dbReference type="InterPro" id="IPR004474">
    <property type="entry name" value="LytR_CpsA_psr"/>
</dbReference>
<protein>
    <submittedName>
        <fullName evidence="5">LCP family protein</fullName>
    </submittedName>
</protein>
<dbReference type="RefSeq" id="WP_214395377.1">
    <property type="nucleotide sequence ID" value="NZ_JAHBOL010000015.1"/>
</dbReference>
<evidence type="ECO:0000256" key="2">
    <source>
        <dbReference type="SAM" id="MobiDB-lite"/>
    </source>
</evidence>
<evidence type="ECO:0000256" key="1">
    <source>
        <dbReference type="ARBA" id="ARBA00006068"/>
    </source>
</evidence>
<dbReference type="NCBIfam" id="TIGR00350">
    <property type="entry name" value="lytR_cpsA_psr"/>
    <property type="match status" value="1"/>
</dbReference>
<comment type="caution">
    <text evidence="5">The sequence shown here is derived from an EMBL/GenBank/DDBJ whole genome shotgun (WGS) entry which is preliminary data.</text>
</comment>
<feature type="compositionally biased region" description="Pro residues" evidence="2">
    <location>
        <begin position="72"/>
        <end position="97"/>
    </location>
</feature>
<feature type="transmembrane region" description="Helical" evidence="3">
    <location>
        <begin position="126"/>
        <end position="145"/>
    </location>
</feature>
<dbReference type="Pfam" id="PF03816">
    <property type="entry name" value="LytR_cpsA_psr"/>
    <property type="match status" value="1"/>
</dbReference>
<feature type="domain" description="Cell envelope-related transcriptional attenuator" evidence="4">
    <location>
        <begin position="199"/>
        <end position="344"/>
    </location>
</feature>
<dbReference type="InterPro" id="IPR050922">
    <property type="entry name" value="LytR/CpsA/Psr_CW_biosynth"/>
</dbReference>
<evidence type="ECO:0000259" key="4">
    <source>
        <dbReference type="Pfam" id="PF03816"/>
    </source>
</evidence>
<dbReference type="Gene3D" id="3.40.630.190">
    <property type="entry name" value="LCP protein"/>
    <property type="match status" value="1"/>
</dbReference>
<dbReference type="EMBL" id="JAHBOM010000015">
    <property type="protein sequence ID" value="MBU8825170.1"/>
    <property type="molecule type" value="Genomic_DNA"/>
</dbReference>
<comment type="similarity">
    <text evidence="1">Belongs to the LytR/CpsA/Psr (LCP) family.</text>
</comment>
<dbReference type="PANTHER" id="PTHR33392:SF6">
    <property type="entry name" value="POLYISOPRENYL-TEICHOIC ACID--PEPTIDOGLYCAN TEICHOIC ACID TRANSFERASE TAGU"/>
    <property type="match status" value="1"/>
</dbReference>
<reference evidence="5 6" key="1">
    <citation type="submission" date="2021-05" db="EMBL/GenBank/DDBJ databases">
        <title>Draft Genome Sequences of Clinical Respiratory Isolates of Mycobacterium goodii Recovered in Ireland.</title>
        <authorList>
            <person name="Flanagan P.R."/>
            <person name="Mok S."/>
            <person name="Roycroft E."/>
            <person name="Rogers T.R."/>
            <person name="Fitzgibbon M."/>
        </authorList>
    </citation>
    <scope>NUCLEOTIDE SEQUENCE [LARGE SCALE GENOMIC DNA]</scope>
    <source>
        <strain evidence="5 6">14IE55</strain>
    </source>
</reference>
<accession>A0ABS6HUG6</accession>
<organism evidence="5 6">
    <name type="scientific">Mycolicibacterium goodii</name>
    <name type="common">Mycobacterium goodii</name>
    <dbReference type="NCBI Taxonomy" id="134601"/>
    <lineage>
        <taxon>Bacteria</taxon>
        <taxon>Bacillati</taxon>
        <taxon>Actinomycetota</taxon>
        <taxon>Actinomycetes</taxon>
        <taxon>Mycobacteriales</taxon>
        <taxon>Mycobacteriaceae</taxon>
        <taxon>Mycolicibacterium</taxon>
    </lineage>
</organism>
<keyword evidence="6" id="KW-1185">Reference proteome</keyword>
<feature type="compositionally biased region" description="Pro residues" evidence="2">
    <location>
        <begin position="40"/>
        <end position="64"/>
    </location>
</feature>
<keyword evidence="3" id="KW-1133">Transmembrane helix</keyword>
<feature type="region of interest" description="Disordered" evidence="2">
    <location>
        <begin position="1"/>
        <end position="119"/>
    </location>
</feature>
<evidence type="ECO:0000256" key="3">
    <source>
        <dbReference type="SAM" id="Phobius"/>
    </source>
</evidence>
<keyword evidence="3" id="KW-0472">Membrane</keyword>
<proteinExistence type="inferred from homology"/>
<evidence type="ECO:0000313" key="5">
    <source>
        <dbReference type="EMBL" id="MBU8825170.1"/>
    </source>
</evidence>
<evidence type="ECO:0000313" key="6">
    <source>
        <dbReference type="Proteomes" id="UP000696413"/>
    </source>
</evidence>
<sequence length="437" mass="46496">MNGFTPPEGDRDPRLRRPGTRPPSGEPSQFIRRDPHHRPPVPPPRQPPPPRHAPPPRQTPPPRQAPVRRGPAAPPSPPQRRPAPPAPARRAPVPPPAVRKTSKTSTPPPPAPAAHKPRRRRRWGRIVLALLMIAVLAGVGALVWIDTSLQRIPALADHQDRPASGRGTTWLLVGSDSREGLTPEQQAELTTGGDLGSGRTDTILLVHIPGLGSSTPATMVSIPRDSYVPIPGYGEDKINAAFSLGGAPLLAQTVEAATGLHLDHYAEVGFGGFAALVDAVGGVTVCPTGPINDPLAGIDLPAGCQELDGRSALGFVRTRATPRADLDRMIHQRQFMSALLHRAASPTVWLNPLRWGPMMRAATGTLAVDEDAHVWDLARLAWALRGELVTTTVPIGEFGHNGAGDVVVWDSDAATRLFDALSTDGPIPPDVLDSPVN</sequence>
<dbReference type="PANTHER" id="PTHR33392">
    <property type="entry name" value="POLYISOPRENYL-TEICHOIC ACID--PEPTIDOGLYCAN TEICHOIC ACID TRANSFERASE TAGU"/>
    <property type="match status" value="1"/>
</dbReference>
<keyword evidence="3" id="KW-0812">Transmembrane</keyword>
<name>A0ABS6HUG6_MYCGD</name>
<gene>
    <name evidence="5" type="ORF">KL859_20150</name>
</gene>